<evidence type="ECO:0000256" key="6">
    <source>
        <dbReference type="ARBA" id="ARBA00022679"/>
    </source>
</evidence>
<dbReference type="KEGG" id="mps:MPTP_1503"/>
<dbReference type="Gene3D" id="1.10.287.130">
    <property type="match status" value="1"/>
</dbReference>
<evidence type="ECO:0000256" key="2">
    <source>
        <dbReference type="ARBA" id="ARBA00004651"/>
    </source>
</evidence>
<dbReference type="SUPFAM" id="SSF47384">
    <property type="entry name" value="Homodimeric domain of signal transducing histidine kinase"/>
    <property type="match status" value="1"/>
</dbReference>
<dbReference type="HOGENOM" id="CLU_672344_0_0_9"/>
<keyword evidence="8" id="KW-0547">Nucleotide-binding</keyword>
<dbReference type="CDD" id="cd00075">
    <property type="entry name" value="HATPase"/>
    <property type="match status" value="1"/>
</dbReference>
<dbReference type="Proteomes" id="UP000008456">
    <property type="component" value="Chromosome"/>
</dbReference>
<dbReference type="GO" id="GO:0005886">
    <property type="term" value="C:plasma membrane"/>
    <property type="evidence" value="ECO:0007669"/>
    <property type="project" value="UniProtKB-SubCell"/>
</dbReference>
<dbReference type="EMBL" id="AP012200">
    <property type="protein sequence ID" value="BAK21932.1"/>
    <property type="molecule type" value="Genomic_DNA"/>
</dbReference>
<evidence type="ECO:0000256" key="7">
    <source>
        <dbReference type="ARBA" id="ARBA00022692"/>
    </source>
</evidence>
<dbReference type="PANTHER" id="PTHR45528">
    <property type="entry name" value="SENSOR HISTIDINE KINASE CPXA"/>
    <property type="match status" value="1"/>
</dbReference>
<sequence length="409" mass="47028">MPDLLSDKNPTIQNKDPKFQYLITINGKTKIKSNHFPVNDIKLDETSKDTHSFVENNNMYSFMELDNYPTVKILMIFPAFSTGNQVVDRINVVFQYFVMASPFVLFILFLSVFTTKLYSVILSKFKIIETHLKEIEVGNLSMALPNFNDREFDELSRQINQMRIALKKLLDKSQKKSIVHKQLFSSIAHDVKTPLTIIQAEAELLTLLSNDLAAQERGSVITSEVSRIDKLLTELLKITRLNTDSYTLKYEKINIIDMLHITILEFSSLYKTKEIKIQEHYNDNLRNVYGDPLMITRIIQNILANAIEHVNNNGTIKCLVSDDPLKTTISISNTGSLFPEKYVAGEFMPFYSNKIQREKEHFGLGLYMSDLMIKKMNGAISIKNENQWATVLITLKNCQNKEINTETMN</sequence>
<dbReference type="PRINTS" id="PR01780">
    <property type="entry name" value="LANTIREGPROT"/>
</dbReference>
<feature type="domain" description="HAMP" evidence="16">
    <location>
        <begin position="128"/>
        <end position="171"/>
    </location>
</feature>
<evidence type="ECO:0000313" key="17">
    <source>
        <dbReference type="EMBL" id="BAK21932.1"/>
    </source>
</evidence>
<comment type="subcellular location">
    <subcellularLocation>
        <location evidence="2">Cell membrane</location>
        <topology evidence="2">Multi-pass membrane protein</topology>
    </subcellularLocation>
</comment>
<reference key="2">
    <citation type="submission" date="2011-04" db="EMBL/GenBank/DDBJ databases">
        <title>Whole genome sequence of Melissococcus plutonius ATCC 35311.</title>
        <authorList>
            <person name="Okumura K."/>
            <person name="Arai R."/>
            <person name="Osaki M."/>
            <person name="Okura M."/>
            <person name="Kirikae T."/>
            <person name="Takamatsu D."/>
            <person name="Akiyama T."/>
        </authorList>
    </citation>
    <scope>NUCLEOTIDE SEQUENCE</scope>
    <source>
        <strain>ATCC 35311</strain>
    </source>
</reference>
<feature type="transmembrane region" description="Helical" evidence="14">
    <location>
        <begin position="93"/>
        <end position="114"/>
    </location>
</feature>
<keyword evidence="9 17" id="KW-0418">Kinase</keyword>
<evidence type="ECO:0000256" key="10">
    <source>
        <dbReference type="ARBA" id="ARBA00022840"/>
    </source>
</evidence>
<evidence type="ECO:0000256" key="12">
    <source>
        <dbReference type="ARBA" id="ARBA00023012"/>
    </source>
</evidence>
<name>F3YBQ4_MELPT</name>
<evidence type="ECO:0000259" key="15">
    <source>
        <dbReference type="PROSITE" id="PS50109"/>
    </source>
</evidence>
<dbReference type="InterPro" id="IPR050398">
    <property type="entry name" value="HssS/ArlS-like"/>
</dbReference>
<evidence type="ECO:0000256" key="8">
    <source>
        <dbReference type="ARBA" id="ARBA00022741"/>
    </source>
</evidence>
<dbReference type="RefSeq" id="WP_013774368.1">
    <property type="nucleotide sequence ID" value="NC_015516.1"/>
</dbReference>
<dbReference type="InterPro" id="IPR003660">
    <property type="entry name" value="HAMP_dom"/>
</dbReference>
<evidence type="ECO:0000256" key="14">
    <source>
        <dbReference type="SAM" id="Phobius"/>
    </source>
</evidence>
<dbReference type="PANTHER" id="PTHR45528:SF1">
    <property type="entry name" value="SENSOR HISTIDINE KINASE CPXA"/>
    <property type="match status" value="1"/>
</dbReference>
<dbReference type="InterPro" id="IPR005467">
    <property type="entry name" value="His_kinase_dom"/>
</dbReference>
<organism evidence="17 18">
    <name type="scientific">Melissococcus plutonius (strain ATCC 35311 / DSM 29964 / CIP 104052 / LMG 20360 / NCIMB 702443)</name>
    <dbReference type="NCBI Taxonomy" id="940190"/>
    <lineage>
        <taxon>Bacteria</taxon>
        <taxon>Bacillati</taxon>
        <taxon>Bacillota</taxon>
        <taxon>Bacilli</taxon>
        <taxon>Lactobacillales</taxon>
        <taxon>Enterococcaceae</taxon>
        <taxon>Melissococcus</taxon>
    </lineage>
</organism>
<feature type="domain" description="Histidine kinase" evidence="15">
    <location>
        <begin position="186"/>
        <end position="399"/>
    </location>
</feature>
<accession>F3YBQ4</accession>
<evidence type="ECO:0000256" key="11">
    <source>
        <dbReference type="ARBA" id="ARBA00022989"/>
    </source>
</evidence>
<evidence type="ECO:0000256" key="9">
    <source>
        <dbReference type="ARBA" id="ARBA00022777"/>
    </source>
</evidence>
<keyword evidence="6 17" id="KW-0808">Transferase</keyword>
<dbReference type="OrthoDB" id="9792991at2"/>
<dbReference type="InterPro" id="IPR008358">
    <property type="entry name" value="Sig_transdc_His_kin/Pase_MprB"/>
</dbReference>
<reference evidence="17 18" key="1">
    <citation type="journal article" date="2011" name="J. Bacteriol.">
        <title>Complete genome sequence of Melissococcus plutonius ATCC 35311.</title>
        <authorList>
            <person name="Okumura K."/>
            <person name="Arai R."/>
            <person name="Okura M."/>
            <person name="Kirikae T."/>
            <person name="Takamatsu D."/>
            <person name="Osaki M."/>
            <person name="Miyoshi-Akiyama T."/>
        </authorList>
    </citation>
    <scope>NUCLEOTIDE SEQUENCE [LARGE SCALE GENOMIC DNA]</scope>
    <source>
        <strain evidence="18">ATCC 35311 / CIP 104052 / LMG 20360 / NCIMB 702443</strain>
    </source>
</reference>
<keyword evidence="4" id="KW-1003">Cell membrane</keyword>
<dbReference type="SMART" id="SM00388">
    <property type="entry name" value="HisKA"/>
    <property type="match status" value="1"/>
</dbReference>
<dbReference type="GO" id="GO:0000155">
    <property type="term" value="F:phosphorelay sensor kinase activity"/>
    <property type="evidence" value="ECO:0007669"/>
    <property type="project" value="InterPro"/>
</dbReference>
<evidence type="ECO:0000259" key="16">
    <source>
        <dbReference type="PROSITE" id="PS50885"/>
    </source>
</evidence>
<dbReference type="Gene3D" id="3.30.565.10">
    <property type="entry name" value="Histidine kinase-like ATPase, C-terminal domain"/>
    <property type="match status" value="1"/>
</dbReference>
<proteinExistence type="predicted"/>
<keyword evidence="10" id="KW-0067">ATP-binding</keyword>
<dbReference type="GO" id="GO:0005524">
    <property type="term" value="F:ATP binding"/>
    <property type="evidence" value="ECO:0007669"/>
    <property type="project" value="UniProtKB-KW"/>
</dbReference>
<evidence type="ECO:0000256" key="4">
    <source>
        <dbReference type="ARBA" id="ARBA00022475"/>
    </source>
</evidence>
<dbReference type="EC" id="2.7.13.3" evidence="3"/>
<dbReference type="InterPro" id="IPR036890">
    <property type="entry name" value="HATPase_C_sf"/>
</dbReference>
<dbReference type="Pfam" id="PF00512">
    <property type="entry name" value="HisKA"/>
    <property type="match status" value="1"/>
</dbReference>
<dbReference type="InterPro" id="IPR003594">
    <property type="entry name" value="HATPase_dom"/>
</dbReference>
<dbReference type="STRING" id="940190.MPTP_1503"/>
<dbReference type="SMART" id="SM00387">
    <property type="entry name" value="HATPase_c"/>
    <property type="match status" value="1"/>
</dbReference>
<dbReference type="AlphaFoldDB" id="F3YBQ4"/>
<evidence type="ECO:0000256" key="13">
    <source>
        <dbReference type="ARBA" id="ARBA00023136"/>
    </source>
</evidence>
<keyword evidence="13 14" id="KW-0472">Membrane</keyword>
<dbReference type="SUPFAM" id="SSF55874">
    <property type="entry name" value="ATPase domain of HSP90 chaperone/DNA topoisomerase II/histidine kinase"/>
    <property type="match status" value="1"/>
</dbReference>
<keyword evidence="5" id="KW-0597">Phosphoprotein</keyword>
<comment type="catalytic activity">
    <reaction evidence="1">
        <text>ATP + protein L-histidine = ADP + protein N-phospho-L-histidine.</text>
        <dbReference type="EC" id="2.7.13.3"/>
    </reaction>
</comment>
<evidence type="ECO:0000313" key="18">
    <source>
        <dbReference type="Proteomes" id="UP000008456"/>
    </source>
</evidence>
<dbReference type="InterPro" id="IPR036097">
    <property type="entry name" value="HisK_dim/P_sf"/>
</dbReference>
<keyword evidence="12" id="KW-0902">Two-component regulatory system</keyword>
<dbReference type="Gene3D" id="6.10.340.10">
    <property type="match status" value="1"/>
</dbReference>
<evidence type="ECO:0000256" key="1">
    <source>
        <dbReference type="ARBA" id="ARBA00000085"/>
    </source>
</evidence>
<dbReference type="PROSITE" id="PS50109">
    <property type="entry name" value="HIS_KIN"/>
    <property type="match status" value="1"/>
</dbReference>
<keyword evidence="11 14" id="KW-1133">Transmembrane helix</keyword>
<dbReference type="Pfam" id="PF02518">
    <property type="entry name" value="HATPase_c"/>
    <property type="match status" value="1"/>
</dbReference>
<evidence type="ECO:0000256" key="3">
    <source>
        <dbReference type="ARBA" id="ARBA00012438"/>
    </source>
</evidence>
<gene>
    <name evidence="17" type="ordered locus">MPTP_1503</name>
</gene>
<protein>
    <recommendedName>
        <fullName evidence="3">histidine kinase</fullName>
        <ecNumber evidence="3">2.7.13.3</ecNumber>
    </recommendedName>
</protein>
<dbReference type="PROSITE" id="PS50885">
    <property type="entry name" value="HAMP"/>
    <property type="match status" value="1"/>
</dbReference>
<dbReference type="CDD" id="cd00082">
    <property type="entry name" value="HisKA"/>
    <property type="match status" value="1"/>
</dbReference>
<evidence type="ECO:0000256" key="5">
    <source>
        <dbReference type="ARBA" id="ARBA00022553"/>
    </source>
</evidence>
<dbReference type="InterPro" id="IPR003661">
    <property type="entry name" value="HisK_dim/P_dom"/>
</dbReference>
<keyword evidence="7 14" id="KW-0812">Transmembrane</keyword>
<keyword evidence="18" id="KW-1185">Reference proteome</keyword>